<gene>
    <name evidence="2" type="primary">28</name>
    <name evidence="2" type="ORF">PBI_BERNAL13_28</name>
</gene>
<reference evidence="2 3" key="1">
    <citation type="submission" date="2014-02" db="EMBL/GenBank/DDBJ databases">
        <authorList>
            <person name="Bateh S."/>
            <person name="Bernal D."/>
            <person name="Debose F."/>
            <person name="Kujala R."/>
            <person name="Lamas N."/>
            <person name="Menkis M."/>
            <person name="Romero R."/>
            <person name="Schrull J."/>
            <person name="Sharma S."/>
            <person name="Sidronio T."/>
            <person name="Solanki D."/>
            <person name="Swartout D."/>
            <person name="Venero M."/>
            <person name="Vijayan A."/>
            <person name="Wang J.-S."/>
            <person name="Yakovenko A."/>
            <person name="Sabo J.L."/>
            <person name="Braun E.L."/>
            <person name="Barbazuk W.B."/>
            <person name="Buck G.A."/>
            <person name="Campbell R."/>
            <person name="Carvalho M.R."/>
            <person name="Duckworth R.A."/>
            <person name="Dunn T."/>
            <person name="Halpern C."/>
            <person name="Johnson A."/>
            <person name="Kiflezghi M.G."/>
            <person name="Lee V."/>
            <person name="Loviza R.A."/>
            <person name="Serrano M.G."/>
            <person name="Shah Z.V."/>
            <person name="Sharma K."/>
            <person name="Voegtly L.J."/>
            <person name="Walstead R."/>
            <person name="Wang Y.P."/>
            <person name="Bradley K.W."/>
            <person name="Clarke D.Q."/>
            <person name="Barker L.P."/>
            <person name="Bailey C."/>
            <person name="Asai D.J."/>
            <person name="Bowman C.A."/>
            <person name="Russell D.A."/>
            <person name="Pope W.H."/>
            <person name="Jacobs-Sera D."/>
            <person name="Hendrix R.W."/>
            <person name="Hatfull G.F."/>
        </authorList>
    </citation>
    <scope>NUCLEOTIDE SEQUENCE [LARGE SCALE GENOMIC DNA]</scope>
</reference>
<keyword evidence="3" id="KW-1185">Reference proteome</keyword>
<dbReference type="EMBL" id="KJ510413">
    <property type="protein sequence ID" value="AHY26944.1"/>
    <property type="molecule type" value="Genomic_DNA"/>
</dbReference>
<comment type="similarity">
    <text evidence="1">Belongs to the D29 holin family.</text>
</comment>
<accession>A0A023W6L1</accession>
<evidence type="ECO:0000313" key="2">
    <source>
        <dbReference type="EMBL" id="AHY26944.1"/>
    </source>
</evidence>
<keyword evidence="1" id="KW-1043">Host membrane</keyword>
<comment type="subcellular location">
    <subcellularLocation>
        <location evidence="1">Host cell inner membrane</location>
        <topology evidence="1">Multi-pass membrane protein</topology>
    </subcellularLocation>
</comment>
<organism evidence="2 3">
    <name type="scientific">Mycobacterium phage Bernal13</name>
    <dbReference type="NCBI Taxonomy" id="1486424"/>
    <lineage>
        <taxon>Viruses</taxon>
        <taxon>Duplodnaviria</taxon>
        <taxon>Heunggongvirae</taxon>
        <taxon>Uroviricota</taxon>
        <taxon>Caudoviricetes</taxon>
        <taxon>Bernalvirus</taxon>
        <taxon>Bernalvirus bernal13</taxon>
    </lineage>
</organism>
<keyword evidence="1" id="KW-0472">Membrane</keyword>
<comment type="function">
    <text evidence="1">Accumulates harmlessly in the cytoplasmic membrane until it reaches a critical concentration that triggers the formation of micron-scale pores (holes) causing host cell membrane disruption and endolysin escape into the periplasmic space. Determines the precise timing of host cell lysis. Participates with the endolysin protein in the sequential events which lead to the programmed host cell lysis releasing the mature viral particles from the host cell.</text>
</comment>
<dbReference type="Proteomes" id="UP000024441">
    <property type="component" value="Segment"/>
</dbReference>
<protein>
    <recommendedName>
        <fullName evidence="1">Holin</fullName>
    </recommendedName>
</protein>
<dbReference type="InterPro" id="IPR032121">
    <property type="entry name" value="Myco_phage_holin"/>
</dbReference>
<dbReference type="OrthoDB" id="17713at10239"/>
<dbReference type="KEGG" id="vg:19488336"/>
<keyword evidence="1" id="KW-1133">Transmembrane helix</keyword>
<feature type="transmembrane region" description="Helical" evidence="1">
    <location>
        <begin position="41"/>
        <end position="61"/>
    </location>
</feature>
<keyword evidence="1" id="KW-1032">Host cell membrane</keyword>
<name>A0A023W6L1_9CAUD</name>
<dbReference type="RefSeq" id="YP_009031155.1">
    <property type="nucleotide sequence ID" value="NC_024135.1"/>
</dbReference>
<dbReference type="Pfam" id="PF16081">
    <property type="entry name" value="Phage_holin_7_1"/>
    <property type="match status" value="1"/>
</dbReference>
<feature type="transmembrane region" description="Helical" evidence="1">
    <location>
        <begin position="9"/>
        <end position="29"/>
    </location>
</feature>
<proteinExistence type="inferred from homology"/>
<dbReference type="GO" id="GO:0020002">
    <property type="term" value="C:host cell plasma membrane"/>
    <property type="evidence" value="ECO:0007669"/>
    <property type="project" value="UniProtKB-SubCell"/>
</dbReference>
<comment type="domain">
    <text evidence="1">The first transmembrane region undergoes a helix to beta-hairpin conformational change, which is responsible for its self-association and pore formation in the host membrane. The coiled coil region is required for host cell lysis and for cytotoxic activity. The C-terminus determines the size of the hole.</text>
</comment>
<dbReference type="GO" id="GO:0140911">
    <property type="term" value="F:pore-forming activity"/>
    <property type="evidence" value="ECO:0007669"/>
    <property type="project" value="UniProtKB-UniRule"/>
</dbReference>
<dbReference type="GO" id="GO:0031640">
    <property type="term" value="P:killing of cells of another organism"/>
    <property type="evidence" value="ECO:0007669"/>
    <property type="project" value="UniProtKB-KW"/>
</dbReference>
<dbReference type="GO" id="GO:0016020">
    <property type="term" value="C:membrane"/>
    <property type="evidence" value="ECO:0007669"/>
    <property type="project" value="UniProtKB-UniRule"/>
</dbReference>
<keyword evidence="1" id="KW-1030">Host cell inner membrane</keyword>
<comment type="caution">
    <text evidence="1">Lacks conserved residue(s) required for the propagation of feature annotation.</text>
</comment>
<keyword evidence="1" id="KW-0578">Host cell lysis by virus</keyword>
<dbReference type="HAMAP" id="MF_04168">
    <property type="entry name" value="HOLIN_D29"/>
    <property type="match status" value="1"/>
</dbReference>
<evidence type="ECO:0000313" key="3">
    <source>
        <dbReference type="Proteomes" id="UP000024441"/>
    </source>
</evidence>
<sequence>MTPRIRQSIYLVGTIASAAVALVALWNGITAETAASITDTVQAVVGLFGTAASATATATVSKQRKAGTFDKQPVAETVVNGVQAVIEAHEAATKDLEQVKNAVAGAAGAGVPGTGPLAQQAIQQFRRFPATPTDPAPAPPLQTRYV</sequence>
<evidence type="ECO:0000256" key="1">
    <source>
        <dbReference type="HAMAP-Rule" id="MF_04168"/>
    </source>
</evidence>
<keyword evidence="1" id="KW-1188">Viral release from host cell</keyword>
<comment type="subunit">
    <text evidence="1">Homomultimer. Self-associates to form a pore.</text>
</comment>
<dbReference type="GeneID" id="19488336"/>
<keyword evidence="1" id="KW-0812">Transmembrane</keyword>
<keyword evidence="1" id="KW-0204">Cytolysis</keyword>